<evidence type="ECO:0000313" key="3">
    <source>
        <dbReference type="EMBL" id="TDY46480.1"/>
    </source>
</evidence>
<dbReference type="Pfam" id="PF05065">
    <property type="entry name" value="Phage_capsid"/>
    <property type="match status" value="1"/>
</dbReference>
<organism evidence="3 4">
    <name type="scientific">Paraburkholderia rhizosphaerae</name>
    <dbReference type="NCBI Taxonomy" id="480658"/>
    <lineage>
        <taxon>Bacteria</taxon>
        <taxon>Pseudomonadati</taxon>
        <taxon>Pseudomonadota</taxon>
        <taxon>Betaproteobacteria</taxon>
        <taxon>Burkholderiales</taxon>
        <taxon>Burkholderiaceae</taxon>
        <taxon>Paraburkholderia</taxon>
    </lineage>
</organism>
<gene>
    <name evidence="3" type="ORF">BX592_113108</name>
</gene>
<keyword evidence="4" id="KW-1185">Reference proteome</keyword>
<dbReference type="SUPFAM" id="SSF56563">
    <property type="entry name" value="Major capsid protein gp5"/>
    <property type="match status" value="1"/>
</dbReference>
<name>A0A4R8LM96_9BURK</name>
<dbReference type="Proteomes" id="UP000295509">
    <property type="component" value="Unassembled WGS sequence"/>
</dbReference>
<proteinExistence type="predicted"/>
<evidence type="ECO:0000256" key="1">
    <source>
        <dbReference type="ARBA" id="ARBA00004328"/>
    </source>
</evidence>
<dbReference type="NCBIfam" id="TIGR01554">
    <property type="entry name" value="major_cap_HK97"/>
    <property type="match status" value="1"/>
</dbReference>
<dbReference type="InterPro" id="IPR024455">
    <property type="entry name" value="Phage_capsid"/>
</dbReference>
<reference evidence="3 4" key="1">
    <citation type="submission" date="2019-03" db="EMBL/GenBank/DDBJ databases">
        <title>Genomic Encyclopedia of Type Strains, Phase III (KMG-III): the genomes of soil and plant-associated and newly described type strains.</title>
        <authorList>
            <person name="Whitman W."/>
        </authorList>
    </citation>
    <scope>NUCLEOTIDE SEQUENCE [LARGE SCALE GENOMIC DNA]</scope>
    <source>
        <strain evidence="3 4">LMG 29544</strain>
    </source>
</reference>
<feature type="domain" description="Phage capsid-like C-terminal" evidence="2">
    <location>
        <begin position="165"/>
        <end position="434"/>
    </location>
</feature>
<dbReference type="Gene3D" id="3.30.2400.10">
    <property type="entry name" value="Major capsid protein gp5"/>
    <property type="match status" value="1"/>
</dbReference>
<dbReference type="AlphaFoldDB" id="A0A4R8LM96"/>
<comment type="caution">
    <text evidence="3">The sequence shown here is derived from an EMBL/GenBank/DDBJ whole genome shotgun (WGS) entry which is preliminary data.</text>
</comment>
<dbReference type="InterPro" id="IPR054612">
    <property type="entry name" value="Phage_capsid-like_C"/>
</dbReference>
<evidence type="ECO:0000313" key="4">
    <source>
        <dbReference type="Proteomes" id="UP000295509"/>
    </source>
</evidence>
<accession>A0A4R8LM96</accession>
<dbReference type="EMBL" id="SORE01000013">
    <property type="protein sequence ID" value="TDY46480.1"/>
    <property type="molecule type" value="Genomic_DNA"/>
</dbReference>
<protein>
    <submittedName>
        <fullName evidence="3">HK97 family phage major capsid protein</fullName>
    </submittedName>
</protein>
<sequence length="438" mass="45284">MGNQHIAAAAVRNAIAAHAAGQSGTVRRGILGGVRAQASLTDIKTFVGGVNAAFDEFKATNNEKVDKLEKDMSAVTAAIDKMAIQMAGRPGGGDADDSAARGEQQPIYAARGLRAAQISAHYGQRAKAAGEDTSINMAAFLRGVAGMKTTDGVMASLAAGTDSSGGYAVPNVVMPRILDAMVDQSALLSAGAGILPMESGAKSVTVASIDTLPTPAWRAELGAIAESDPTFRGVVATPRSLSCIVRISRELLADATDVSRAVMHAISQAFALEFDRVGLVGSGTTPEPMGLYGMDAVTKIQQAGAKFAYSDMLAAYQTQLEHKAPAPTAAIMAPRTLVGLAGQVDTLGQPLNAPPLLNRVRQLSTNGVPVNLGSGSSKSLVFVGNFSTVQYALRESLNIGLLRESYAKTGEIGFLCHARVDVIANYPQAITVIESVAS</sequence>
<evidence type="ECO:0000259" key="2">
    <source>
        <dbReference type="Pfam" id="PF05065"/>
    </source>
</evidence>
<dbReference type="Gene3D" id="3.30.2320.10">
    <property type="entry name" value="hypothetical protein PF0899 domain"/>
    <property type="match status" value="1"/>
</dbReference>
<comment type="subcellular location">
    <subcellularLocation>
        <location evidence="1">Virion</location>
    </subcellularLocation>
</comment>